<dbReference type="EMBL" id="JBHUFA010000001">
    <property type="protein sequence ID" value="MFD1694212.1"/>
    <property type="molecule type" value="Genomic_DNA"/>
</dbReference>
<organism evidence="1 2">
    <name type="scientific">Roseibium aestuarii</name>
    <dbReference type="NCBI Taxonomy" id="2600299"/>
    <lineage>
        <taxon>Bacteria</taxon>
        <taxon>Pseudomonadati</taxon>
        <taxon>Pseudomonadota</taxon>
        <taxon>Alphaproteobacteria</taxon>
        <taxon>Hyphomicrobiales</taxon>
        <taxon>Stappiaceae</taxon>
        <taxon>Roseibium</taxon>
    </lineage>
</organism>
<dbReference type="Proteomes" id="UP001597327">
    <property type="component" value="Unassembled WGS sequence"/>
</dbReference>
<gene>
    <name evidence="1" type="ORF">ACFSC7_01700</name>
</gene>
<comment type="caution">
    <text evidence="1">The sequence shown here is derived from an EMBL/GenBank/DDBJ whole genome shotgun (WGS) entry which is preliminary data.</text>
</comment>
<accession>A0ABW4JQ44</accession>
<sequence>MAATPHTHGTRTVIAQQRGRPLSAATAACAHPNAAAPALMGRLLAITLTACAALILAAPPAPANETPQIDSDFYIRSENSNGSFNGYQQISQTKRPGFVKVSYCGETYWVRPATVLWTETEAEAGRTLTVERNEASDRAIVCQSPQLQVKLEDLGLSKGELAEIRRNNSGVNMKASRMRVIRDAFQGFK</sequence>
<keyword evidence="2" id="KW-1185">Reference proteome</keyword>
<reference evidence="2" key="1">
    <citation type="journal article" date="2019" name="Int. J. Syst. Evol. Microbiol.">
        <title>The Global Catalogue of Microorganisms (GCM) 10K type strain sequencing project: providing services to taxonomists for standard genome sequencing and annotation.</title>
        <authorList>
            <consortium name="The Broad Institute Genomics Platform"/>
            <consortium name="The Broad Institute Genome Sequencing Center for Infectious Disease"/>
            <person name="Wu L."/>
            <person name="Ma J."/>
        </authorList>
    </citation>
    <scope>NUCLEOTIDE SEQUENCE [LARGE SCALE GENOMIC DNA]</scope>
    <source>
        <strain evidence="2">JCM 3369</strain>
    </source>
</reference>
<dbReference type="RefSeq" id="WP_149891911.1">
    <property type="nucleotide sequence ID" value="NZ_JBHUFA010000001.1"/>
</dbReference>
<protein>
    <submittedName>
        <fullName evidence="1">Uncharacterized protein</fullName>
    </submittedName>
</protein>
<evidence type="ECO:0000313" key="2">
    <source>
        <dbReference type="Proteomes" id="UP001597327"/>
    </source>
</evidence>
<proteinExistence type="predicted"/>
<name>A0ABW4JQ44_9HYPH</name>
<evidence type="ECO:0000313" key="1">
    <source>
        <dbReference type="EMBL" id="MFD1694212.1"/>
    </source>
</evidence>